<comment type="subunit">
    <text evidence="4 15">Homodimer.</text>
</comment>
<dbReference type="EMBL" id="AP014946">
    <property type="protein sequence ID" value="BAT60726.1"/>
    <property type="molecule type" value="Genomic_DNA"/>
</dbReference>
<keyword evidence="8 15" id="KW-0819">tRNA processing</keyword>
<feature type="active site" evidence="15">
    <location>
        <position position="123"/>
    </location>
</feature>
<dbReference type="SMART" id="SM00358">
    <property type="entry name" value="DSRM"/>
    <property type="match status" value="1"/>
</dbReference>
<evidence type="ECO:0000256" key="12">
    <source>
        <dbReference type="ARBA" id="ARBA00022801"/>
    </source>
</evidence>
<dbReference type="PROSITE" id="PS50137">
    <property type="entry name" value="DS_RBD"/>
    <property type="match status" value="1"/>
</dbReference>
<dbReference type="FunFam" id="3.30.160.20:FF:000003">
    <property type="entry name" value="Ribonuclease 3"/>
    <property type="match status" value="1"/>
</dbReference>
<keyword evidence="7 15" id="KW-0507">mRNA processing</keyword>
<evidence type="ECO:0000259" key="17">
    <source>
        <dbReference type="PROSITE" id="PS50142"/>
    </source>
</evidence>
<evidence type="ECO:0000313" key="18">
    <source>
        <dbReference type="EMBL" id="BAT60726.1"/>
    </source>
</evidence>
<dbReference type="Pfam" id="PF00035">
    <property type="entry name" value="dsrm"/>
    <property type="match status" value="1"/>
</dbReference>
<evidence type="ECO:0000256" key="3">
    <source>
        <dbReference type="ARBA" id="ARBA00010183"/>
    </source>
</evidence>
<keyword evidence="10 15" id="KW-0479">Metal-binding</keyword>
<dbReference type="PANTHER" id="PTHR11207:SF0">
    <property type="entry name" value="RIBONUCLEASE 3"/>
    <property type="match status" value="1"/>
</dbReference>
<accession>A0A0S3PXS6</accession>
<keyword evidence="12 15" id="KW-0378">Hydrolase</keyword>
<dbReference type="InterPro" id="IPR000999">
    <property type="entry name" value="RNase_III_dom"/>
</dbReference>
<gene>
    <name evidence="15 18" type="primary">rnc</name>
    <name evidence="18" type="ORF">GJW-30_1_03275</name>
</gene>
<evidence type="ECO:0000256" key="1">
    <source>
        <dbReference type="ARBA" id="ARBA00000109"/>
    </source>
</evidence>
<feature type="binding site" evidence="15">
    <location>
        <position position="120"/>
    </location>
    <ligand>
        <name>Mg(2+)</name>
        <dbReference type="ChEBI" id="CHEBI:18420"/>
    </ligand>
</feature>
<dbReference type="SUPFAM" id="SSF69065">
    <property type="entry name" value="RNase III domain-like"/>
    <property type="match status" value="1"/>
</dbReference>
<dbReference type="GO" id="GO:0004525">
    <property type="term" value="F:ribonuclease III activity"/>
    <property type="evidence" value="ECO:0007669"/>
    <property type="project" value="UniProtKB-UniRule"/>
</dbReference>
<evidence type="ECO:0000256" key="9">
    <source>
        <dbReference type="ARBA" id="ARBA00022722"/>
    </source>
</evidence>
<dbReference type="Gene3D" id="1.10.1520.10">
    <property type="entry name" value="Ribonuclease III domain"/>
    <property type="match status" value="1"/>
</dbReference>
<feature type="active site" evidence="15">
    <location>
        <position position="52"/>
    </location>
</feature>
<dbReference type="SUPFAM" id="SSF54768">
    <property type="entry name" value="dsRNA-binding domain-like"/>
    <property type="match status" value="1"/>
</dbReference>
<evidence type="ECO:0000256" key="11">
    <source>
        <dbReference type="ARBA" id="ARBA00022759"/>
    </source>
</evidence>
<dbReference type="Gene3D" id="3.30.160.20">
    <property type="match status" value="1"/>
</dbReference>
<dbReference type="GO" id="GO:0046872">
    <property type="term" value="F:metal ion binding"/>
    <property type="evidence" value="ECO:0007669"/>
    <property type="project" value="UniProtKB-KW"/>
</dbReference>
<keyword evidence="5 15" id="KW-0963">Cytoplasm</keyword>
<dbReference type="InterPro" id="IPR014720">
    <property type="entry name" value="dsRBD_dom"/>
</dbReference>
<organism evidence="18 19">
    <name type="scientific">Variibacter gotjawalensis</name>
    <dbReference type="NCBI Taxonomy" id="1333996"/>
    <lineage>
        <taxon>Bacteria</taxon>
        <taxon>Pseudomonadati</taxon>
        <taxon>Pseudomonadota</taxon>
        <taxon>Alphaproteobacteria</taxon>
        <taxon>Hyphomicrobiales</taxon>
        <taxon>Nitrobacteraceae</taxon>
        <taxon>Variibacter</taxon>
    </lineage>
</organism>
<dbReference type="Proteomes" id="UP000236884">
    <property type="component" value="Chromosome"/>
</dbReference>
<evidence type="ECO:0000259" key="16">
    <source>
        <dbReference type="PROSITE" id="PS50137"/>
    </source>
</evidence>
<name>A0A0S3PXS6_9BRAD</name>
<evidence type="ECO:0000256" key="14">
    <source>
        <dbReference type="ARBA" id="ARBA00022884"/>
    </source>
</evidence>
<dbReference type="GO" id="GO:0006364">
    <property type="term" value="P:rRNA processing"/>
    <property type="evidence" value="ECO:0007669"/>
    <property type="project" value="UniProtKB-UniRule"/>
</dbReference>
<keyword evidence="19" id="KW-1185">Reference proteome</keyword>
<keyword evidence="14 15" id="KW-0694">RNA-binding</keyword>
<evidence type="ECO:0000313" key="19">
    <source>
        <dbReference type="Proteomes" id="UP000236884"/>
    </source>
</evidence>
<keyword evidence="6 15" id="KW-0698">rRNA processing</keyword>
<evidence type="ECO:0000256" key="5">
    <source>
        <dbReference type="ARBA" id="ARBA00022490"/>
    </source>
</evidence>
<comment type="subcellular location">
    <subcellularLocation>
        <location evidence="2 15">Cytoplasm</location>
    </subcellularLocation>
</comment>
<dbReference type="SMART" id="SM00535">
    <property type="entry name" value="RIBOc"/>
    <property type="match status" value="1"/>
</dbReference>
<dbReference type="InterPro" id="IPR036389">
    <property type="entry name" value="RNase_III_sf"/>
</dbReference>
<keyword evidence="9 15" id="KW-0540">Nuclease</keyword>
<evidence type="ECO:0000256" key="7">
    <source>
        <dbReference type="ARBA" id="ARBA00022664"/>
    </source>
</evidence>
<reference evidence="18 19" key="1">
    <citation type="submission" date="2015-08" db="EMBL/GenBank/DDBJ databases">
        <title>Investigation of the bacterial diversity of lava forest soil.</title>
        <authorList>
            <person name="Lee J.S."/>
        </authorList>
    </citation>
    <scope>NUCLEOTIDE SEQUENCE [LARGE SCALE GENOMIC DNA]</scope>
    <source>
        <strain evidence="18 19">GJW-30</strain>
    </source>
</reference>
<evidence type="ECO:0000256" key="6">
    <source>
        <dbReference type="ARBA" id="ARBA00022552"/>
    </source>
</evidence>
<evidence type="ECO:0000256" key="8">
    <source>
        <dbReference type="ARBA" id="ARBA00022694"/>
    </source>
</evidence>
<dbReference type="HAMAP" id="MF_00104">
    <property type="entry name" value="RNase_III"/>
    <property type="match status" value="1"/>
</dbReference>
<dbReference type="GO" id="GO:0008033">
    <property type="term" value="P:tRNA processing"/>
    <property type="evidence" value="ECO:0007669"/>
    <property type="project" value="UniProtKB-KW"/>
</dbReference>
<dbReference type="CDD" id="cd00593">
    <property type="entry name" value="RIBOc"/>
    <property type="match status" value="1"/>
</dbReference>
<dbReference type="EC" id="3.1.26.3" evidence="15"/>
<evidence type="ECO:0000256" key="13">
    <source>
        <dbReference type="ARBA" id="ARBA00022842"/>
    </source>
</evidence>
<comment type="catalytic activity">
    <reaction evidence="1 15">
        <text>Endonucleolytic cleavage to 5'-phosphomonoester.</text>
        <dbReference type="EC" id="3.1.26.3"/>
    </reaction>
</comment>
<protein>
    <recommendedName>
        <fullName evidence="15">Ribonuclease 3</fullName>
        <ecNumber evidence="15">3.1.26.3</ecNumber>
    </recommendedName>
    <alternativeName>
        <fullName evidence="15">Ribonuclease III</fullName>
        <shortName evidence="15">RNase III</shortName>
    </alternativeName>
</protein>
<evidence type="ECO:0000256" key="10">
    <source>
        <dbReference type="ARBA" id="ARBA00022723"/>
    </source>
</evidence>
<dbReference type="GO" id="GO:0019843">
    <property type="term" value="F:rRNA binding"/>
    <property type="evidence" value="ECO:0007669"/>
    <property type="project" value="UniProtKB-KW"/>
</dbReference>
<feature type="domain" description="DRBM" evidence="16">
    <location>
        <begin position="159"/>
        <end position="228"/>
    </location>
</feature>
<dbReference type="GO" id="GO:0006397">
    <property type="term" value="P:mRNA processing"/>
    <property type="evidence" value="ECO:0007669"/>
    <property type="project" value="UniProtKB-UniRule"/>
</dbReference>
<dbReference type="PANTHER" id="PTHR11207">
    <property type="entry name" value="RIBONUCLEASE III"/>
    <property type="match status" value="1"/>
</dbReference>
<keyword evidence="15" id="KW-0699">rRNA-binding</keyword>
<dbReference type="GO" id="GO:0010468">
    <property type="term" value="P:regulation of gene expression"/>
    <property type="evidence" value="ECO:0007669"/>
    <property type="project" value="TreeGrafter"/>
</dbReference>
<dbReference type="PROSITE" id="PS00517">
    <property type="entry name" value="RNASE_3_1"/>
    <property type="match status" value="1"/>
</dbReference>
<dbReference type="OrthoDB" id="9805026at2"/>
<comment type="similarity">
    <text evidence="3">Belongs to the ribonuclease III family.</text>
</comment>
<feature type="binding site" evidence="15">
    <location>
        <position position="123"/>
    </location>
    <ligand>
        <name>Mg(2+)</name>
        <dbReference type="ChEBI" id="CHEBI:18420"/>
    </ligand>
</feature>
<dbReference type="CDD" id="cd10845">
    <property type="entry name" value="DSRM_RNAse_III_family"/>
    <property type="match status" value="1"/>
</dbReference>
<evidence type="ECO:0000256" key="15">
    <source>
        <dbReference type="HAMAP-Rule" id="MF_00104"/>
    </source>
</evidence>
<dbReference type="FunFam" id="1.10.1520.10:FF:000001">
    <property type="entry name" value="Ribonuclease 3"/>
    <property type="match status" value="1"/>
</dbReference>
<dbReference type="GO" id="GO:0003725">
    <property type="term" value="F:double-stranded RNA binding"/>
    <property type="evidence" value="ECO:0007669"/>
    <property type="project" value="TreeGrafter"/>
</dbReference>
<dbReference type="NCBIfam" id="TIGR02191">
    <property type="entry name" value="RNaseIII"/>
    <property type="match status" value="1"/>
</dbReference>
<comment type="function">
    <text evidence="15">Digests double-stranded RNA. Involved in the processing of primary rRNA transcript to yield the immediate precursors to the large and small rRNAs (23S and 16S). Processes some mRNAs, and tRNAs when they are encoded in the rRNA operon. Processes pre-crRNA and tracrRNA of type II CRISPR loci if present in the organism.</text>
</comment>
<proteinExistence type="inferred from homology"/>
<evidence type="ECO:0000256" key="4">
    <source>
        <dbReference type="ARBA" id="ARBA00011738"/>
    </source>
</evidence>
<sequence length="231" mass="24940">MSRKATAARQLQTRIGYEFTQFELLERAVSHSTALSGGDKTGSYQRLEFLGDRVLGLAIASMLFEAFPDANEGDLSRRLAELVRAETCTEVAKAMEADQAIRLGTAKGVKARLSPSIMADVAEAIIGAVYLDGGYAPAAALVQRYWAERVSDPAMPLRDPKTTLQEWAQGGGLPMPVYTEVDRSGPDHNPRFTVEVAVARREPTQGTGKSKRAAEQAAALAMLAREGVTQE</sequence>
<feature type="domain" description="RNase III" evidence="17">
    <location>
        <begin position="8"/>
        <end position="134"/>
    </location>
</feature>
<dbReference type="InterPro" id="IPR011907">
    <property type="entry name" value="RNase_III"/>
</dbReference>
<dbReference type="GO" id="GO:0005737">
    <property type="term" value="C:cytoplasm"/>
    <property type="evidence" value="ECO:0007669"/>
    <property type="project" value="UniProtKB-SubCell"/>
</dbReference>
<dbReference type="KEGG" id="vgo:GJW-30_1_03275"/>
<dbReference type="Pfam" id="PF14622">
    <property type="entry name" value="Ribonucleas_3_3"/>
    <property type="match status" value="1"/>
</dbReference>
<comment type="cofactor">
    <cofactor evidence="15">
        <name>Mg(2+)</name>
        <dbReference type="ChEBI" id="CHEBI:18420"/>
    </cofactor>
</comment>
<keyword evidence="13 15" id="KW-0460">Magnesium</keyword>
<evidence type="ECO:0000256" key="2">
    <source>
        <dbReference type="ARBA" id="ARBA00004496"/>
    </source>
</evidence>
<dbReference type="AlphaFoldDB" id="A0A0S3PXS6"/>
<dbReference type="GO" id="GO:0042802">
    <property type="term" value="F:identical protein binding"/>
    <property type="evidence" value="ECO:0007669"/>
    <property type="project" value="UniProtKB-ARBA"/>
</dbReference>
<feature type="binding site" evidence="15">
    <location>
        <position position="48"/>
    </location>
    <ligand>
        <name>Mg(2+)</name>
        <dbReference type="ChEBI" id="CHEBI:18420"/>
    </ligand>
</feature>
<keyword evidence="11 15" id="KW-0255">Endonuclease</keyword>
<dbReference type="PROSITE" id="PS50142">
    <property type="entry name" value="RNASE_3_2"/>
    <property type="match status" value="1"/>
</dbReference>